<keyword evidence="3" id="KW-1185">Reference proteome</keyword>
<dbReference type="SUPFAM" id="SSF48452">
    <property type="entry name" value="TPR-like"/>
    <property type="match status" value="1"/>
</dbReference>
<feature type="domain" description="HTH cro/C1-type" evidence="1">
    <location>
        <begin position="8"/>
        <end position="61"/>
    </location>
</feature>
<dbReference type="RefSeq" id="WP_145287428.1">
    <property type="nucleotide sequence ID" value="NZ_VMSJ01000002.1"/>
</dbReference>
<gene>
    <name evidence="2" type="ORF">FO441_06295</name>
</gene>
<dbReference type="SUPFAM" id="SSF47413">
    <property type="entry name" value="lambda repressor-like DNA-binding domains"/>
    <property type="match status" value="1"/>
</dbReference>
<dbReference type="InterPro" id="IPR010982">
    <property type="entry name" value="Lambda_DNA-bd_dom_sf"/>
</dbReference>
<dbReference type="Gene3D" id="1.25.40.10">
    <property type="entry name" value="Tetratricopeptide repeat domain"/>
    <property type="match status" value="1"/>
</dbReference>
<reference evidence="2 3" key="1">
    <citation type="submission" date="2019-07" db="EMBL/GenBank/DDBJ databases">
        <title>Salinicoccus cyprini sp. nov., isolated from gastro-intestinal tract of mirror carp, Cyprinus carpio var. specularis, collected from Gobind Sagar Reservoir, Himachal Pradesh, India.</title>
        <authorList>
            <person name="Talwar C."/>
            <person name="Singh A.K."/>
            <person name="Lal R."/>
            <person name="Negi R.K."/>
        </authorList>
    </citation>
    <scope>NUCLEOTIDE SEQUENCE [LARGE SCALE GENOMIC DNA]</scope>
    <source>
        <strain evidence="2 3">CT19</strain>
    </source>
</reference>
<sequence length="281" mass="33159">MENVGEKIRGRRKMMAFSQLKLAENITSQSAISRLENDIFTIPLNELMDVLERLNLSMHDVFCGNEKTLGNIVREELDEARGELDYERMEQILKSYNKKFWNQSPEMAGYESWHRGLVKQANGEYRDALRLISKAIEKNQINEKMYEMIAEMHLAKGNIYNMNNLSGLDSYKEALYYYELSKKSSHKLVVKILYNLTVSFCEAEEHGKSLRYSNKALEILHKNESTYLICYIMYMKMSAMIHLGKQEEYVLFRNNNRIFFEIYNKLQLLVNLENYSRENIS</sequence>
<dbReference type="AlphaFoldDB" id="A0A558AUS2"/>
<dbReference type="InterPro" id="IPR001387">
    <property type="entry name" value="Cro/C1-type_HTH"/>
</dbReference>
<evidence type="ECO:0000313" key="2">
    <source>
        <dbReference type="EMBL" id="TVT28022.1"/>
    </source>
</evidence>
<dbReference type="InterPro" id="IPR011990">
    <property type="entry name" value="TPR-like_helical_dom_sf"/>
</dbReference>
<dbReference type="SMART" id="SM00530">
    <property type="entry name" value="HTH_XRE"/>
    <property type="match status" value="1"/>
</dbReference>
<dbReference type="EMBL" id="VMSJ01000002">
    <property type="protein sequence ID" value="TVT28022.1"/>
    <property type="molecule type" value="Genomic_DNA"/>
</dbReference>
<dbReference type="CDD" id="cd00093">
    <property type="entry name" value="HTH_XRE"/>
    <property type="match status" value="1"/>
</dbReference>
<accession>A0A558AUS2</accession>
<evidence type="ECO:0000259" key="1">
    <source>
        <dbReference type="PROSITE" id="PS50943"/>
    </source>
</evidence>
<dbReference type="GO" id="GO:0003677">
    <property type="term" value="F:DNA binding"/>
    <property type="evidence" value="ECO:0007669"/>
    <property type="project" value="InterPro"/>
</dbReference>
<name>A0A558AUS2_9STAP</name>
<proteinExistence type="predicted"/>
<dbReference type="OrthoDB" id="1150409at2"/>
<comment type="caution">
    <text evidence="2">The sequence shown here is derived from an EMBL/GenBank/DDBJ whole genome shotgun (WGS) entry which is preliminary data.</text>
</comment>
<dbReference type="Proteomes" id="UP000315103">
    <property type="component" value="Unassembled WGS sequence"/>
</dbReference>
<protein>
    <submittedName>
        <fullName evidence="2">Helix-turn-helix transcriptional regulator</fullName>
    </submittedName>
</protein>
<organism evidence="2 3">
    <name type="scientific">Salinicoccus cyprini</name>
    <dbReference type="NCBI Taxonomy" id="2493691"/>
    <lineage>
        <taxon>Bacteria</taxon>
        <taxon>Bacillati</taxon>
        <taxon>Bacillota</taxon>
        <taxon>Bacilli</taxon>
        <taxon>Bacillales</taxon>
        <taxon>Staphylococcaceae</taxon>
        <taxon>Salinicoccus</taxon>
    </lineage>
</organism>
<dbReference type="PROSITE" id="PS50943">
    <property type="entry name" value="HTH_CROC1"/>
    <property type="match status" value="1"/>
</dbReference>
<evidence type="ECO:0000313" key="3">
    <source>
        <dbReference type="Proteomes" id="UP000315103"/>
    </source>
</evidence>